<evidence type="ECO:0000256" key="1">
    <source>
        <dbReference type="SAM" id="MobiDB-lite"/>
    </source>
</evidence>
<keyword evidence="3" id="KW-1185">Reference proteome</keyword>
<gene>
    <name evidence="2" type="ORF">V7S43_002047</name>
</gene>
<evidence type="ECO:0000313" key="2">
    <source>
        <dbReference type="EMBL" id="KAL3672755.1"/>
    </source>
</evidence>
<dbReference type="PANTHER" id="PTHR35796:SF3">
    <property type="entry name" value="BHLH DOMAIN-CONTAINING PROTEIN"/>
    <property type="match status" value="1"/>
</dbReference>
<name>A0ABD3G445_9STRA</name>
<feature type="region of interest" description="Disordered" evidence="1">
    <location>
        <begin position="55"/>
        <end position="78"/>
    </location>
</feature>
<comment type="caution">
    <text evidence="2">The sequence shown here is derived from an EMBL/GenBank/DDBJ whole genome shotgun (WGS) entry which is preliminary data.</text>
</comment>
<evidence type="ECO:0000313" key="3">
    <source>
        <dbReference type="Proteomes" id="UP001632037"/>
    </source>
</evidence>
<evidence type="ECO:0008006" key="4">
    <source>
        <dbReference type="Google" id="ProtNLM"/>
    </source>
</evidence>
<feature type="compositionally biased region" description="Polar residues" evidence="1">
    <location>
        <begin position="55"/>
        <end position="64"/>
    </location>
</feature>
<organism evidence="2 3">
    <name type="scientific">Phytophthora oleae</name>
    <dbReference type="NCBI Taxonomy" id="2107226"/>
    <lineage>
        <taxon>Eukaryota</taxon>
        <taxon>Sar</taxon>
        <taxon>Stramenopiles</taxon>
        <taxon>Oomycota</taxon>
        <taxon>Peronosporomycetes</taxon>
        <taxon>Peronosporales</taxon>
        <taxon>Peronosporaceae</taxon>
        <taxon>Phytophthora</taxon>
    </lineage>
</organism>
<sequence>MYENELEEVLAFLDDVDQDGVLAGGLGGISLLNENNWEPPVLLDGGIGDFAAEAPTTTDDQTFGKTKRRKKKQLNPNRARNDRLFQLKQLRQEVDELELTLKQWQDIRSQPKTASSSGKTDDALQDQVSGVPAVWEDICANQLRRRLKAERENIHLKEQYKEEMQVAKRVEKLLYKRLIPRDVPQSEANKHIRRTNLPPGYIKHIAARIFEELSAGIEVCYLLGNDVLGTSSSNSSGRMPLLRGGLKGTERTLFDRRVLPFSKQATDDAWWHDWNSYRGQKGEITDNVVVESFGVEMNDFKANTSVTSYGQQILKRDVKDDRTVFVWNAYLEPLIFEAEQVSDIYFLEQCHMIIKTEEEIEMDEGDSASCMSCCYVVTPYFLDATLENDRRTTRLIDFLVGTLFANMKAHNNMAEDLLLEQVLQKSIG</sequence>
<reference evidence="2 3" key="1">
    <citation type="submission" date="2024-09" db="EMBL/GenBank/DDBJ databases">
        <title>Genome sequencing and assembly of Phytophthora oleae, isolate VK10A, causative agent of rot of olive drupes.</title>
        <authorList>
            <person name="Conti Taguali S."/>
            <person name="Riolo M."/>
            <person name="La Spada F."/>
            <person name="Cacciola S.O."/>
            <person name="Dionisio G."/>
        </authorList>
    </citation>
    <scope>NUCLEOTIDE SEQUENCE [LARGE SCALE GENOMIC DNA]</scope>
    <source>
        <strain evidence="2 3">VK10A</strain>
    </source>
</reference>
<accession>A0ABD3G445</accession>
<dbReference type="AlphaFoldDB" id="A0ABD3G445"/>
<dbReference type="PANTHER" id="PTHR35796">
    <property type="entry name" value="HYPOTHETICAL CYTOSOLIC PROTEIN"/>
    <property type="match status" value="1"/>
</dbReference>
<dbReference type="EMBL" id="JBIMZQ010000003">
    <property type="protein sequence ID" value="KAL3672755.1"/>
    <property type="molecule type" value="Genomic_DNA"/>
</dbReference>
<proteinExistence type="predicted"/>
<dbReference type="Proteomes" id="UP001632037">
    <property type="component" value="Unassembled WGS sequence"/>
</dbReference>
<protein>
    <recommendedName>
        <fullName evidence="4">M96 mating-specific protein family</fullName>
    </recommendedName>
</protein>